<dbReference type="PANTHER" id="PTHR30582">
    <property type="entry name" value="L,D-TRANSPEPTIDASE"/>
    <property type="match status" value="1"/>
</dbReference>
<evidence type="ECO:0000256" key="6">
    <source>
        <dbReference type="ARBA" id="ARBA00022960"/>
    </source>
</evidence>
<organism evidence="12 13">
    <name type="scientific">Parafrankia colletiae</name>
    <dbReference type="NCBI Taxonomy" id="573497"/>
    <lineage>
        <taxon>Bacteria</taxon>
        <taxon>Bacillati</taxon>
        <taxon>Actinomycetota</taxon>
        <taxon>Actinomycetes</taxon>
        <taxon>Frankiales</taxon>
        <taxon>Frankiaceae</taxon>
        <taxon>Parafrankia</taxon>
    </lineage>
</organism>
<feature type="compositionally biased region" description="Pro residues" evidence="10">
    <location>
        <begin position="7"/>
        <end position="19"/>
    </location>
</feature>
<dbReference type="PROSITE" id="PS52029">
    <property type="entry name" value="LD_TPASE"/>
    <property type="match status" value="1"/>
</dbReference>
<dbReference type="PANTHER" id="PTHR30582:SF24">
    <property type="entry name" value="L,D-TRANSPEPTIDASE ERFK_SRFK-RELATED"/>
    <property type="match status" value="1"/>
</dbReference>
<evidence type="ECO:0000256" key="7">
    <source>
        <dbReference type="ARBA" id="ARBA00022984"/>
    </source>
</evidence>
<feature type="active site" description="Nucleophile" evidence="9">
    <location>
        <position position="259"/>
    </location>
</feature>
<feature type="region of interest" description="Disordered" evidence="10">
    <location>
        <begin position="1"/>
        <end position="28"/>
    </location>
</feature>
<keyword evidence="7 9" id="KW-0573">Peptidoglycan synthesis</keyword>
<dbReference type="GO" id="GO:0018104">
    <property type="term" value="P:peptidoglycan-protein cross-linking"/>
    <property type="evidence" value="ECO:0007669"/>
    <property type="project" value="TreeGrafter"/>
</dbReference>
<evidence type="ECO:0000256" key="9">
    <source>
        <dbReference type="PROSITE-ProRule" id="PRU01373"/>
    </source>
</evidence>
<keyword evidence="6 9" id="KW-0133">Cell shape</keyword>
<evidence type="ECO:0000256" key="4">
    <source>
        <dbReference type="ARBA" id="ARBA00022679"/>
    </source>
</evidence>
<dbReference type="Proteomes" id="UP000179627">
    <property type="component" value="Unassembled WGS sequence"/>
</dbReference>
<keyword evidence="4" id="KW-0808">Transferase</keyword>
<dbReference type="GO" id="GO:0071972">
    <property type="term" value="F:peptidoglycan L,D-transpeptidase activity"/>
    <property type="evidence" value="ECO:0007669"/>
    <property type="project" value="TreeGrafter"/>
</dbReference>
<comment type="similarity">
    <text evidence="2">Belongs to the YkuD family.</text>
</comment>
<feature type="region of interest" description="Disordered" evidence="10">
    <location>
        <begin position="60"/>
        <end position="81"/>
    </location>
</feature>
<evidence type="ECO:0000256" key="2">
    <source>
        <dbReference type="ARBA" id="ARBA00005992"/>
    </source>
</evidence>
<evidence type="ECO:0000313" key="12">
    <source>
        <dbReference type="EMBL" id="OHV46351.1"/>
    </source>
</evidence>
<dbReference type="GO" id="GO:0071555">
    <property type="term" value="P:cell wall organization"/>
    <property type="evidence" value="ECO:0007669"/>
    <property type="project" value="UniProtKB-UniRule"/>
</dbReference>
<feature type="active site" description="Proton donor/acceptor" evidence="9">
    <location>
        <position position="239"/>
    </location>
</feature>
<dbReference type="GO" id="GO:0008360">
    <property type="term" value="P:regulation of cell shape"/>
    <property type="evidence" value="ECO:0007669"/>
    <property type="project" value="UniProtKB-UniRule"/>
</dbReference>
<comment type="caution">
    <text evidence="12">The sequence shown here is derived from an EMBL/GenBank/DDBJ whole genome shotgun (WGS) entry which is preliminary data.</text>
</comment>
<dbReference type="UniPathway" id="UPA00219"/>
<sequence>MHDAGPGPGPAEPSGPAEPPVAAGPSGPAVTRRAVVLGGAAAVTLGSGVAALVLAVTRDGVNGPASPRGGAATPTGRPGRAAGGVALTPIAQLRGDSAAFDTPGGPRRGTVPGRWRGASSALPVLESQPGWLRVRLAQRPNESVAWIRSTDAALVTSSHRIEIDLRERRLRLYDREVQVLDAPAGIGVDDHPTPAGEYFVAFFAPPPDPGYGDFVLVTSAHSTTITDWDSSGDAIVGIHGPLGSEAAIGRDGAQVSHGCVRLQRADLARLRDVPAGSPITIRSGSTI</sequence>
<dbReference type="InterPro" id="IPR038063">
    <property type="entry name" value="Transpep_catalytic_dom"/>
</dbReference>
<proteinExistence type="inferred from homology"/>
<evidence type="ECO:0000259" key="11">
    <source>
        <dbReference type="PROSITE" id="PS52029"/>
    </source>
</evidence>
<dbReference type="InterPro" id="IPR005490">
    <property type="entry name" value="LD_TPept_cat_dom"/>
</dbReference>
<evidence type="ECO:0000256" key="5">
    <source>
        <dbReference type="ARBA" id="ARBA00022801"/>
    </source>
</evidence>
<dbReference type="Gene3D" id="2.40.440.10">
    <property type="entry name" value="L,D-transpeptidase catalytic domain-like"/>
    <property type="match status" value="1"/>
</dbReference>
<feature type="domain" description="L,D-TPase catalytic" evidence="11">
    <location>
        <begin position="159"/>
        <end position="282"/>
    </location>
</feature>
<evidence type="ECO:0000256" key="1">
    <source>
        <dbReference type="ARBA" id="ARBA00004752"/>
    </source>
</evidence>
<dbReference type="OrthoDB" id="5243103at2"/>
<dbReference type="EMBL" id="MBLM01000002">
    <property type="protein sequence ID" value="OHV46351.1"/>
    <property type="molecule type" value="Genomic_DNA"/>
</dbReference>
<keyword evidence="13" id="KW-1185">Reference proteome</keyword>
<dbReference type="SUPFAM" id="SSF141523">
    <property type="entry name" value="L,D-transpeptidase catalytic domain-like"/>
    <property type="match status" value="1"/>
</dbReference>
<reference evidence="13" key="1">
    <citation type="submission" date="2016-07" db="EMBL/GenBank/DDBJ databases">
        <title>Sequence Frankia sp. strain CcI1.17.</title>
        <authorList>
            <person name="Ghodhbane-Gtari F."/>
            <person name="Swanson E."/>
            <person name="Gueddou A."/>
            <person name="Morris K."/>
            <person name="Hezbri K."/>
            <person name="Ktari A."/>
            <person name="Nouioui I."/>
            <person name="Abebe-Akele F."/>
            <person name="Simpson S."/>
            <person name="Thomas K."/>
            <person name="Gtari M."/>
            <person name="Tisa L.S."/>
            <person name="Hurst S."/>
        </authorList>
    </citation>
    <scope>NUCLEOTIDE SEQUENCE [LARGE SCALE GENOMIC DNA]</scope>
    <source>
        <strain evidence="13">Cc1.17</strain>
    </source>
</reference>
<keyword evidence="8 9" id="KW-0961">Cell wall biogenesis/degradation</keyword>
<evidence type="ECO:0000313" key="13">
    <source>
        <dbReference type="Proteomes" id="UP000179627"/>
    </source>
</evidence>
<dbReference type="GO" id="GO:0016757">
    <property type="term" value="F:glycosyltransferase activity"/>
    <property type="evidence" value="ECO:0007669"/>
    <property type="project" value="UniProtKB-KW"/>
</dbReference>
<keyword evidence="5" id="KW-0378">Hydrolase</keyword>
<gene>
    <name evidence="12" type="ORF">CC117_01540</name>
</gene>
<comment type="pathway">
    <text evidence="1 9">Cell wall biogenesis; peptidoglycan biosynthesis.</text>
</comment>
<evidence type="ECO:0000256" key="10">
    <source>
        <dbReference type="SAM" id="MobiDB-lite"/>
    </source>
</evidence>
<keyword evidence="3" id="KW-0328">Glycosyltransferase</keyword>
<dbReference type="InterPro" id="IPR050979">
    <property type="entry name" value="LD-transpeptidase"/>
</dbReference>
<dbReference type="RefSeq" id="WP_071081892.1">
    <property type="nucleotide sequence ID" value="NZ_MBLM01000002.1"/>
</dbReference>
<dbReference type="GO" id="GO:0005576">
    <property type="term" value="C:extracellular region"/>
    <property type="evidence" value="ECO:0007669"/>
    <property type="project" value="TreeGrafter"/>
</dbReference>
<accession>A0A1S1RKN8</accession>
<dbReference type="CDD" id="cd16913">
    <property type="entry name" value="YkuD_like"/>
    <property type="match status" value="1"/>
</dbReference>
<evidence type="ECO:0000256" key="3">
    <source>
        <dbReference type="ARBA" id="ARBA00022676"/>
    </source>
</evidence>
<feature type="region of interest" description="Disordered" evidence="10">
    <location>
        <begin position="96"/>
        <end position="115"/>
    </location>
</feature>
<dbReference type="Pfam" id="PF03734">
    <property type="entry name" value="YkuD"/>
    <property type="match status" value="1"/>
</dbReference>
<name>A0A1S1RKN8_9ACTN</name>
<protein>
    <recommendedName>
        <fullName evidence="11">L,D-TPase catalytic domain-containing protein</fullName>
    </recommendedName>
</protein>
<evidence type="ECO:0000256" key="8">
    <source>
        <dbReference type="ARBA" id="ARBA00023316"/>
    </source>
</evidence>
<dbReference type="AlphaFoldDB" id="A0A1S1RKN8"/>
<feature type="compositionally biased region" description="Low complexity" evidence="10">
    <location>
        <begin position="103"/>
        <end position="115"/>
    </location>
</feature>